<accession>A0A9X1F9X2</accession>
<dbReference type="EMBL" id="JAGSPD010000006">
    <property type="protein sequence ID" value="MBV7269263.1"/>
    <property type="molecule type" value="Genomic_DNA"/>
</dbReference>
<keyword evidence="1" id="KW-0812">Transmembrane</keyword>
<keyword evidence="1" id="KW-0472">Membrane</keyword>
<evidence type="ECO:0000313" key="2">
    <source>
        <dbReference type="EMBL" id="MBV7269263.1"/>
    </source>
</evidence>
<reference evidence="2" key="1">
    <citation type="submission" date="2021-04" db="EMBL/GenBank/DDBJ databases">
        <authorList>
            <person name="Pira H."/>
            <person name="Risdian C."/>
            <person name="Wink J."/>
        </authorList>
    </citation>
    <scope>NUCLEOTIDE SEQUENCE</scope>
    <source>
        <strain evidence="2">WHY3</strain>
    </source>
</reference>
<evidence type="ECO:0000256" key="1">
    <source>
        <dbReference type="SAM" id="Phobius"/>
    </source>
</evidence>
<keyword evidence="1" id="KW-1133">Transmembrane helix</keyword>
<gene>
    <name evidence="2" type="ORF">KCG49_08685</name>
</gene>
<organism evidence="2 3">
    <name type="scientific">Winogradskyella luteola</name>
    <dbReference type="NCBI Taxonomy" id="2828330"/>
    <lineage>
        <taxon>Bacteria</taxon>
        <taxon>Pseudomonadati</taxon>
        <taxon>Bacteroidota</taxon>
        <taxon>Flavobacteriia</taxon>
        <taxon>Flavobacteriales</taxon>
        <taxon>Flavobacteriaceae</taxon>
        <taxon>Winogradskyella</taxon>
    </lineage>
</organism>
<keyword evidence="3" id="KW-1185">Reference proteome</keyword>
<feature type="transmembrane region" description="Helical" evidence="1">
    <location>
        <begin position="44"/>
        <end position="62"/>
    </location>
</feature>
<protein>
    <submittedName>
        <fullName evidence="2">Uncharacterized protein</fullName>
    </submittedName>
</protein>
<dbReference type="Proteomes" id="UP001138894">
    <property type="component" value="Unassembled WGS sequence"/>
</dbReference>
<name>A0A9X1F9X2_9FLAO</name>
<evidence type="ECO:0000313" key="3">
    <source>
        <dbReference type="Proteomes" id="UP001138894"/>
    </source>
</evidence>
<comment type="caution">
    <text evidence="2">The sequence shown here is derived from an EMBL/GenBank/DDBJ whole genome shotgun (WGS) entry which is preliminary data.</text>
</comment>
<dbReference type="RefSeq" id="WP_218545895.1">
    <property type="nucleotide sequence ID" value="NZ_JAGSPD010000006.1"/>
</dbReference>
<sequence length="260" mass="29434">MAPIKFEEQLKDKLEKRSLSPSADSWAKLSKHLDTEEKKAKNPWFWWMGIAAGLILMLAIAVQTLGSKAVNNTIPELVEEDTIENEIEGLQSNINEIKTTELVIEDEQIEEKISTSQVKEKPKIIDYKSVILKKQKTKTQLVNTDKSESIKIEEPNKVSNGQKPIISQPEIKEGAVVQAINEFKSENKTVTDREVDSLLKLASKELFKDKLQKQTSKTVDANSLLQDVEEEMGQSFRSKVFEALKDSYETIKTAVAERNN</sequence>
<proteinExistence type="predicted"/>
<dbReference type="AlphaFoldDB" id="A0A9X1F9X2"/>